<feature type="non-terminal residue" evidence="1">
    <location>
        <position position="164"/>
    </location>
</feature>
<evidence type="ECO:0000313" key="1">
    <source>
        <dbReference type="EMBL" id="RNA10657.1"/>
    </source>
</evidence>
<name>A0A3M7QGU6_BRAPC</name>
<sequence>MSLYTRGRSEDRRSLYNYAADSYNPDLYRTRSMSREPSLPRTVRASSVTSNFGRHRYPSIDRDFDNSIKLENANKAYHDYHSSFLSKRWENKHYLSGMQDTVVDQGVQLNRILRLLEQDEMALYERCNLHETTGRRHSRASFYNPFESGLQRSASALQRHKLFQ</sequence>
<proteinExistence type="predicted"/>
<organism evidence="1 2">
    <name type="scientific">Brachionus plicatilis</name>
    <name type="common">Marine rotifer</name>
    <name type="synonym">Brachionus muelleri</name>
    <dbReference type="NCBI Taxonomy" id="10195"/>
    <lineage>
        <taxon>Eukaryota</taxon>
        <taxon>Metazoa</taxon>
        <taxon>Spiralia</taxon>
        <taxon>Gnathifera</taxon>
        <taxon>Rotifera</taxon>
        <taxon>Eurotatoria</taxon>
        <taxon>Monogononta</taxon>
        <taxon>Pseudotrocha</taxon>
        <taxon>Ploima</taxon>
        <taxon>Brachionidae</taxon>
        <taxon>Brachionus</taxon>
    </lineage>
</organism>
<reference evidence="1 2" key="1">
    <citation type="journal article" date="2018" name="Sci. Rep.">
        <title>Genomic signatures of local adaptation to the degree of environmental predictability in rotifers.</title>
        <authorList>
            <person name="Franch-Gras L."/>
            <person name="Hahn C."/>
            <person name="Garcia-Roger E.M."/>
            <person name="Carmona M.J."/>
            <person name="Serra M."/>
            <person name="Gomez A."/>
        </authorList>
    </citation>
    <scope>NUCLEOTIDE SEQUENCE [LARGE SCALE GENOMIC DNA]</scope>
    <source>
        <strain evidence="1">HYR1</strain>
    </source>
</reference>
<accession>A0A3M7QGU6</accession>
<gene>
    <name evidence="1" type="ORF">BpHYR1_025294</name>
</gene>
<dbReference type="OrthoDB" id="10028366at2759"/>
<comment type="caution">
    <text evidence="1">The sequence shown here is derived from an EMBL/GenBank/DDBJ whole genome shotgun (WGS) entry which is preliminary data.</text>
</comment>
<dbReference type="EMBL" id="REGN01006138">
    <property type="protein sequence ID" value="RNA10657.1"/>
    <property type="molecule type" value="Genomic_DNA"/>
</dbReference>
<protein>
    <submittedName>
        <fullName evidence="1">Uncharacterized protein</fullName>
    </submittedName>
</protein>
<dbReference type="Proteomes" id="UP000276133">
    <property type="component" value="Unassembled WGS sequence"/>
</dbReference>
<evidence type="ECO:0000313" key="2">
    <source>
        <dbReference type="Proteomes" id="UP000276133"/>
    </source>
</evidence>
<keyword evidence="2" id="KW-1185">Reference proteome</keyword>
<dbReference type="AlphaFoldDB" id="A0A3M7QGU6"/>